<accession>A0A7Y9PK06</accession>
<evidence type="ECO:0008006" key="4">
    <source>
        <dbReference type="Google" id="ProtNLM"/>
    </source>
</evidence>
<sequence length="267" mass="29765">MRTLVLSGFLFGAALLCPDRASAQAPTASEIVTRMMERNAQRQAMLQHYASDRTYRLEYNGTAGEHHAEMVVHAEYSAPGRKHFTVISESGSKVLCAEVLRKLVEGEEETAAKQDWQRAMFSPETYNLQLLGNEQLDGIHTWVLQVEPKVASKVAYRGKVWVSMEDFATVRVLGEPAKSPSWFLSRASFDSWYMRRGEVWVPSKNVSTTHVRIGGEAKVTIDYGQYPVLDTTPVSASVNPRTEGDLLQQPLPPTGVVMTKGLSNSFR</sequence>
<organism evidence="2 3">
    <name type="scientific">Granulicella arctica</name>
    <dbReference type="NCBI Taxonomy" id="940613"/>
    <lineage>
        <taxon>Bacteria</taxon>
        <taxon>Pseudomonadati</taxon>
        <taxon>Acidobacteriota</taxon>
        <taxon>Terriglobia</taxon>
        <taxon>Terriglobales</taxon>
        <taxon>Acidobacteriaceae</taxon>
        <taxon>Granulicella</taxon>
    </lineage>
</organism>
<proteinExistence type="predicted"/>
<gene>
    <name evidence="2" type="ORF">HDF17_003639</name>
</gene>
<name>A0A7Y9PK06_9BACT</name>
<feature type="chain" id="PRO_5030873145" description="Outer membrane lipoprotein-sorting protein" evidence="1">
    <location>
        <begin position="24"/>
        <end position="267"/>
    </location>
</feature>
<reference evidence="2 3" key="1">
    <citation type="submission" date="2020-07" db="EMBL/GenBank/DDBJ databases">
        <title>Genomic Encyclopedia of Type Strains, Phase IV (KMG-V): Genome sequencing to study the core and pangenomes of soil and plant-associated prokaryotes.</title>
        <authorList>
            <person name="Whitman W."/>
        </authorList>
    </citation>
    <scope>NUCLEOTIDE SEQUENCE [LARGE SCALE GENOMIC DNA]</scope>
    <source>
        <strain evidence="2 3">X4EP2</strain>
    </source>
</reference>
<evidence type="ECO:0000313" key="3">
    <source>
        <dbReference type="Proteomes" id="UP000589520"/>
    </source>
</evidence>
<keyword evidence="3" id="KW-1185">Reference proteome</keyword>
<keyword evidence="1" id="KW-0732">Signal</keyword>
<dbReference type="EMBL" id="JACCCW010000002">
    <property type="protein sequence ID" value="NYF81319.1"/>
    <property type="molecule type" value="Genomic_DNA"/>
</dbReference>
<dbReference type="RefSeq" id="WP_179493146.1">
    <property type="nucleotide sequence ID" value="NZ_JACCCW010000002.1"/>
</dbReference>
<dbReference type="Proteomes" id="UP000589520">
    <property type="component" value="Unassembled WGS sequence"/>
</dbReference>
<evidence type="ECO:0000256" key="1">
    <source>
        <dbReference type="SAM" id="SignalP"/>
    </source>
</evidence>
<evidence type="ECO:0000313" key="2">
    <source>
        <dbReference type="EMBL" id="NYF81319.1"/>
    </source>
</evidence>
<feature type="signal peptide" evidence="1">
    <location>
        <begin position="1"/>
        <end position="23"/>
    </location>
</feature>
<dbReference type="AlphaFoldDB" id="A0A7Y9PK06"/>
<protein>
    <recommendedName>
        <fullName evidence="4">Outer membrane lipoprotein-sorting protein</fullName>
    </recommendedName>
</protein>
<comment type="caution">
    <text evidence="2">The sequence shown here is derived from an EMBL/GenBank/DDBJ whole genome shotgun (WGS) entry which is preliminary data.</text>
</comment>
<dbReference type="Gene3D" id="2.50.20.10">
    <property type="entry name" value="Lipoprotein localisation LolA/LolB/LppX"/>
    <property type="match status" value="1"/>
</dbReference>